<dbReference type="InterPro" id="IPR011990">
    <property type="entry name" value="TPR-like_helical_dom_sf"/>
</dbReference>
<dbReference type="SUPFAM" id="SSF52540">
    <property type="entry name" value="P-loop containing nucleoside triphosphate hydrolases"/>
    <property type="match status" value="1"/>
</dbReference>
<dbReference type="Pfam" id="PF13676">
    <property type="entry name" value="TIR_2"/>
    <property type="match status" value="1"/>
</dbReference>
<dbReference type="Pfam" id="PF13374">
    <property type="entry name" value="TPR_10"/>
    <property type="match status" value="2"/>
</dbReference>
<dbReference type="PANTHER" id="PTHR46082">
    <property type="entry name" value="ATP/GTP-BINDING PROTEIN-RELATED"/>
    <property type="match status" value="1"/>
</dbReference>
<evidence type="ECO:0000259" key="3">
    <source>
        <dbReference type="Pfam" id="PF13676"/>
    </source>
</evidence>
<dbReference type="InterPro" id="IPR053137">
    <property type="entry name" value="NLR-like"/>
</dbReference>
<evidence type="ECO:0000313" key="5">
    <source>
        <dbReference type="Proteomes" id="UP001183607"/>
    </source>
</evidence>
<dbReference type="Gene3D" id="3.40.50.300">
    <property type="entry name" value="P-loop containing nucleotide triphosphate hydrolases"/>
    <property type="match status" value="1"/>
</dbReference>
<reference evidence="5" key="1">
    <citation type="submission" date="2023-07" db="EMBL/GenBank/DDBJ databases">
        <title>30 novel species of actinomycetes from the DSMZ collection.</title>
        <authorList>
            <person name="Nouioui I."/>
        </authorList>
    </citation>
    <scope>NUCLEOTIDE SEQUENCE [LARGE SCALE GENOMIC DNA]</scope>
    <source>
        <strain evidence="5">DSM 41982</strain>
    </source>
</reference>
<feature type="domain" description="NB-ARC" evidence="2">
    <location>
        <begin position="186"/>
        <end position="290"/>
    </location>
</feature>
<dbReference type="EMBL" id="JAVRER010000081">
    <property type="protein sequence ID" value="MDT0419492.1"/>
    <property type="molecule type" value="Genomic_DNA"/>
</dbReference>
<dbReference type="RefSeq" id="WP_093587367.1">
    <property type="nucleotide sequence ID" value="NZ_JAVRER010000081.1"/>
</dbReference>
<protein>
    <submittedName>
        <fullName evidence="4">FxSxx-COOH system tetratricopeptide repeat protein</fullName>
    </submittedName>
</protein>
<dbReference type="InterPro" id="IPR027417">
    <property type="entry name" value="P-loop_NTPase"/>
</dbReference>
<sequence>MTTGTGTSGGAGRPPVTEPITISFAGFNRAWAAWIGHRLNLRGYQVSFQRWDPPVTESLETSFADLVLAPGKVLLILSDWYFQLGPRTVPEWNTALRNVVPPHRARFAAVSVASGALPTATTALAPSELTGIGEREAERRVLLALGLPTDRLPARVNATPGPRFPLDTPEVWGAVPRRNTRFTGRETLLNEAYHYLSEAGEGAGVLTLNGMSGVGKTQLAAEYVYRFGSEYDVVWWISAENRGTYRRGLAELSTALGLRTGDEYGERLRAALDALRRGDPYAKWLIVVDGADEPEEVWDLLPTGPGHVLISSRNTDWSQHNSRLLDVPVYARDESVAFIRRRAPRLDEAEADRLAEALGDMPLVLDQAAGWLNDSDISIEQYIALLEEGGDTSVVKVSADFPAAFQTAWSILLNRLRDTVPESIDLLRLCTYFAPGLIPVWFLRDLPAKGVPEQLVGLLNDPLRWNRAVNQLRQYSVVRLESHEGATEDAQSGESLYLHRMVHQIVHSDISAEEGVGLADTVRRALALADPGRPTDTRNWPRYAEIVPHLKYADVLHSTDADVQRLVLNCLRYMYLSGEYDAGRTFGQRALETWREVLGAEHPRVWDVTHHYANVLRTLGEYGPTERIERPAVEFLRRTKGEEDLDHLRAAGGLAADLRGLGRFEEAKELSVWLADTYRELVGPEDSRYLSAQNNVAASLRLLGDYEGALAIDRRILEDRRRLLARRHPWTLFSEISYATDLRLLGRNEEACSNLEMSVRENQLVMGSDHPQTLRAEFGLAMGRYRQGQRQEAGIALASVVERCERVIGGRHPTTLLFLASLSSFLREHGDIDEARRTGERVDLSYRRTLGDAHPYTAGVRGNLALILRNLGEREQALEMSEEALVTMERAVGAWHPWSLGCAVNTAAIRNVLGDVESAERLTAKTAVQAAESLGRTHPLTLSARIAHAADLRALRKREAADKEESAALDDLAQTLGPQHVHTVSARSRQRPFWDFEPQTT</sequence>
<dbReference type="PANTHER" id="PTHR46082:SF6">
    <property type="entry name" value="AAA+ ATPASE DOMAIN-CONTAINING PROTEIN-RELATED"/>
    <property type="match status" value="1"/>
</dbReference>
<feature type="region of interest" description="Disordered" evidence="1">
    <location>
        <begin position="978"/>
        <end position="1001"/>
    </location>
</feature>
<evidence type="ECO:0000313" key="4">
    <source>
        <dbReference type="EMBL" id="MDT0419492.1"/>
    </source>
</evidence>
<dbReference type="Pfam" id="PF13424">
    <property type="entry name" value="TPR_12"/>
    <property type="match status" value="1"/>
</dbReference>
<dbReference type="Pfam" id="PF00931">
    <property type="entry name" value="NB-ARC"/>
    <property type="match status" value="1"/>
</dbReference>
<accession>A0ABD5EG10</accession>
<dbReference type="InterPro" id="IPR000157">
    <property type="entry name" value="TIR_dom"/>
</dbReference>
<proteinExistence type="predicted"/>
<dbReference type="Proteomes" id="UP001183607">
    <property type="component" value="Unassembled WGS sequence"/>
</dbReference>
<evidence type="ECO:0000256" key="1">
    <source>
        <dbReference type="SAM" id="MobiDB-lite"/>
    </source>
</evidence>
<feature type="domain" description="TIR" evidence="3">
    <location>
        <begin position="20"/>
        <end position="128"/>
    </location>
</feature>
<dbReference type="SUPFAM" id="SSF48452">
    <property type="entry name" value="TPR-like"/>
    <property type="match status" value="3"/>
</dbReference>
<comment type="caution">
    <text evidence="4">The sequence shown here is derived from an EMBL/GenBank/DDBJ whole genome shotgun (WGS) entry which is preliminary data.</text>
</comment>
<evidence type="ECO:0000259" key="2">
    <source>
        <dbReference type="Pfam" id="PF00931"/>
    </source>
</evidence>
<dbReference type="NCBIfam" id="NF040586">
    <property type="entry name" value="FxSxx_TPR"/>
    <property type="match status" value="1"/>
</dbReference>
<dbReference type="InterPro" id="IPR002182">
    <property type="entry name" value="NB-ARC"/>
</dbReference>
<dbReference type="Gene3D" id="1.25.40.10">
    <property type="entry name" value="Tetratricopeptide repeat domain"/>
    <property type="match status" value="2"/>
</dbReference>
<gene>
    <name evidence="4" type="primary">fxsT</name>
    <name evidence="4" type="ORF">RM574_28870</name>
</gene>
<name>A0ABD5EG10_9ACTN</name>
<organism evidence="4 5">
    <name type="scientific">Streptomyces evansiae</name>
    <dbReference type="NCBI Taxonomy" id="3075535"/>
    <lineage>
        <taxon>Bacteria</taxon>
        <taxon>Bacillati</taxon>
        <taxon>Actinomycetota</taxon>
        <taxon>Actinomycetes</taxon>
        <taxon>Kitasatosporales</taxon>
        <taxon>Streptomycetaceae</taxon>
        <taxon>Streptomyces</taxon>
    </lineage>
</organism>
<dbReference type="AlphaFoldDB" id="A0ABD5EG10"/>